<proteinExistence type="predicted"/>
<dbReference type="OrthoDB" id="2754197at2759"/>
<dbReference type="AlphaFoldDB" id="A0A1M2VJA8"/>
<name>A0A1M2VJA8_TRAPU</name>
<accession>A0A1M2VJA8</accession>
<evidence type="ECO:0000313" key="2">
    <source>
        <dbReference type="Proteomes" id="UP000184267"/>
    </source>
</evidence>
<comment type="caution">
    <text evidence="1">The sequence shown here is derived from an EMBL/GenBank/DDBJ whole genome shotgun (WGS) entry which is preliminary data.</text>
</comment>
<evidence type="ECO:0000313" key="1">
    <source>
        <dbReference type="EMBL" id="OJT07648.1"/>
    </source>
</evidence>
<reference evidence="1 2" key="1">
    <citation type="submission" date="2016-10" db="EMBL/GenBank/DDBJ databases">
        <title>Genome sequence of the basidiomycete white-rot fungus Trametes pubescens.</title>
        <authorList>
            <person name="Makela M.R."/>
            <person name="Granchi Z."/>
            <person name="Peng M."/>
            <person name="De Vries R.P."/>
            <person name="Grigoriev I."/>
            <person name="Riley R."/>
            <person name="Hilden K."/>
        </authorList>
    </citation>
    <scope>NUCLEOTIDE SEQUENCE [LARGE SCALE GENOMIC DNA]</scope>
    <source>
        <strain evidence="1 2">FBCC735</strain>
    </source>
</reference>
<dbReference type="OMA" id="PHRERNI"/>
<organism evidence="1 2">
    <name type="scientific">Trametes pubescens</name>
    <name type="common">White-rot fungus</name>
    <dbReference type="NCBI Taxonomy" id="154538"/>
    <lineage>
        <taxon>Eukaryota</taxon>
        <taxon>Fungi</taxon>
        <taxon>Dikarya</taxon>
        <taxon>Basidiomycota</taxon>
        <taxon>Agaricomycotina</taxon>
        <taxon>Agaricomycetes</taxon>
        <taxon>Polyporales</taxon>
        <taxon>Polyporaceae</taxon>
        <taxon>Trametes</taxon>
    </lineage>
</organism>
<dbReference type="Proteomes" id="UP000184267">
    <property type="component" value="Unassembled WGS sequence"/>
</dbReference>
<sequence length="421" mass="47984">MTCRAVSRDLAKLLLVDDVELRSGSRLISFLSWVSRDLLHRAPFVRGLIIFICPPLYSEAEGEMLTYFFVFLRSVLTLRCLTLQDAEATLELHPNLVAAIAELTTIIDLALIDAGPRSCWLLRSTSSRLEYVNITIRDNGDDWEMNQDTHLAYSLATHTSSLGELRTISIWNLVAPGCPQYPNLRHLSVGEMELPIIEDYVHAFPNLQSLEVFEEEEEDCVYGWDDELTVITRHRERNIEARRHIGTWMQLRAFDGFFCALYAFGLTFHIPELCLTNMHHGLDLVALCTALEDGQPTMLELSISEVKWFLHPEFVSLMSGVNTVRDLGINLQPAPEEPKEEMEFDLESILVRVPRLLMIYWGWPCSSVIEQDTIVHILATLDCVESFLIMVDFYIPDLDGRSKNLEPRLVVHLGSQGEGMM</sequence>
<gene>
    <name evidence="1" type="ORF">TRAPUB_1473</name>
</gene>
<dbReference type="EMBL" id="MNAD01001146">
    <property type="protein sequence ID" value="OJT07648.1"/>
    <property type="molecule type" value="Genomic_DNA"/>
</dbReference>
<keyword evidence="2" id="KW-1185">Reference proteome</keyword>
<evidence type="ECO:0008006" key="3">
    <source>
        <dbReference type="Google" id="ProtNLM"/>
    </source>
</evidence>
<protein>
    <recommendedName>
        <fullName evidence="3">F-box domain-containing protein</fullName>
    </recommendedName>
</protein>